<gene>
    <name evidence="2" type="ORF">MELLADRAFT_87327</name>
</gene>
<organism evidence="3">
    <name type="scientific">Melampsora larici-populina (strain 98AG31 / pathotype 3-4-7)</name>
    <name type="common">Poplar leaf rust fungus</name>
    <dbReference type="NCBI Taxonomy" id="747676"/>
    <lineage>
        <taxon>Eukaryota</taxon>
        <taxon>Fungi</taxon>
        <taxon>Dikarya</taxon>
        <taxon>Basidiomycota</taxon>
        <taxon>Pucciniomycotina</taxon>
        <taxon>Pucciniomycetes</taxon>
        <taxon>Pucciniales</taxon>
        <taxon>Melampsoraceae</taxon>
        <taxon>Melampsora</taxon>
    </lineage>
</organism>
<dbReference type="GeneID" id="18934473"/>
<protein>
    <submittedName>
        <fullName evidence="2">Uncharacterized protein</fullName>
    </submittedName>
</protein>
<evidence type="ECO:0000256" key="1">
    <source>
        <dbReference type="SAM" id="MobiDB-lite"/>
    </source>
</evidence>
<dbReference type="InParanoid" id="F4RMV0"/>
<evidence type="ECO:0000313" key="3">
    <source>
        <dbReference type="Proteomes" id="UP000001072"/>
    </source>
</evidence>
<dbReference type="RefSeq" id="XP_007410413.1">
    <property type="nucleotide sequence ID" value="XM_007410351.1"/>
</dbReference>
<proteinExistence type="predicted"/>
<dbReference type="HOGENOM" id="CLU_1489323_0_0_1"/>
<dbReference type="VEuPathDB" id="FungiDB:MELLADRAFT_87327"/>
<dbReference type="Proteomes" id="UP000001072">
    <property type="component" value="Unassembled WGS sequence"/>
</dbReference>
<dbReference type="AlphaFoldDB" id="F4RMV0"/>
<keyword evidence="3" id="KW-1185">Reference proteome</keyword>
<evidence type="ECO:0000313" key="2">
    <source>
        <dbReference type="EMBL" id="EGG06175.1"/>
    </source>
</evidence>
<accession>F4RMV0</accession>
<dbReference type="OrthoDB" id="10524835at2759"/>
<sequence length="181" mass="19499">MVFPVGHQGFEVPIPAVEEHHHGVSNVVHRDPTFGGQALGRQGSIVIASNRHVDVDLTALPSPAPQVTQSSESPVVAIPEFKPTQTKMAFHVYIADNLTDAQKQSGIPVTYSDYLTKLAFDILINIHGRSLLELKRSIFMACNKNQSGCGTLLSDADAERRVTKPGSQRRGKRAAPGVAAP</sequence>
<feature type="region of interest" description="Disordered" evidence="1">
    <location>
        <begin position="160"/>
        <end position="181"/>
    </location>
</feature>
<name>F4RMV0_MELLP</name>
<reference evidence="3" key="1">
    <citation type="journal article" date="2011" name="Proc. Natl. Acad. Sci. U.S.A.">
        <title>Obligate biotrophy features unraveled by the genomic analysis of rust fungi.</title>
        <authorList>
            <person name="Duplessis S."/>
            <person name="Cuomo C.A."/>
            <person name="Lin Y.-C."/>
            <person name="Aerts A."/>
            <person name="Tisserant E."/>
            <person name="Veneault-Fourrey C."/>
            <person name="Joly D.L."/>
            <person name="Hacquard S."/>
            <person name="Amselem J."/>
            <person name="Cantarel B.L."/>
            <person name="Chiu R."/>
            <person name="Coutinho P.M."/>
            <person name="Feau N."/>
            <person name="Field M."/>
            <person name="Frey P."/>
            <person name="Gelhaye E."/>
            <person name="Goldberg J."/>
            <person name="Grabherr M.G."/>
            <person name="Kodira C.D."/>
            <person name="Kohler A."/>
            <person name="Kuees U."/>
            <person name="Lindquist E.A."/>
            <person name="Lucas S.M."/>
            <person name="Mago R."/>
            <person name="Mauceli E."/>
            <person name="Morin E."/>
            <person name="Murat C."/>
            <person name="Pangilinan J.L."/>
            <person name="Park R."/>
            <person name="Pearson M."/>
            <person name="Quesneville H."/>
            <person name="Rouhier N."/>
            <person name="Sakthikumar S."/>
            <person name="Salamov A.A."/>
            <person name="Schmutz J."/>
            <person name="Selles B."/>
            <person name="Shapiro H."/>
            <person name="Tanguay P."/>
            <person name="Tuskan G.A."/>
            <person name="Henrissat B."/>
            <person name="Van de Peer Y."/>
            <person name="Rouze P."/>
            <person name="Ellis J.G."/>
            <person name="Dodds P.N."/>
            <person name="Schein J.E."/>
            <person name="Zhong S."/>
            <person name="Hamelin R.C."/>
            <person name="Grigoriev I.V."/>
            <person name="Szabo L.J."/>
            <person name="Martin F."/>
        </authorList>
    </citation>
    <scope>NUCLEOTIDE SEQUENCE [LARGE SCALE GENOMIC DNA]</scope>
    <source>
        <strain evidence="3">98AG31 / pathotype 3-4-7</strain>
    </source>
</reference>
<dbReference type="KEGG" id="mlr:MELLADRAFT_87327"/>
<dbReference type="EMBL" id="GL883109">
    <property type="protein sequence ID" value="EGG06175.1"/>
    <property type="molecule type" value="Genomic_DNA"/>
</dbReference>